<sequence>MEMEQRTPLMAKKLWSIIRAILYMAKKGYSKSIIPWLELHMMIIKRSGKIAGKAIGNLLLDHHQTLTCRPNHIHTTFISPHEYQFSCNETPIFYHKRKNNRHRDLAGDRRRGGLYRRSHKDHELTVDNVKRVFDILNDYETAPAPEKWPESSPEKSPLTVLGFGGSPCVRQLRVTDSPFPVDNTAEDGGMVDRAADEFIRNFYNELMQQKRRAAVEPPSRTAGLGAPAGDCSVRRLDQVDEKKVADKVLCMDLVERVAFNVKDFMHKAMNSLGYRDLALGDDVVQGYAIELMTCYAKVEMTFSIIKRVGEAVNKLELPEELRSIHNTFLVSNLRKGVTIECSAIPLKDVQVEEKLKYIEEP</sequence>
<dbReference type="InterPro" id="IPR008480">
    <property type="entry name" value="DUF761_pln"/>
</dbReference>
<dbReference type="InterPro" id="IPR056924">
    <property type="entry name" value="SH3_Tf2-1"/>
</dbReference>
<dbReference type="PANTHER" id="PTHR33265:SF26">
    <property type="entry name" value="OS06G0554600 PROTEIN"/>
    <property type="match status" value="1"/>
</dbReference>
<organism evidence="2 3">
    <name type="scientific">Centaurea solstitialis</name>
    <name type="common">yellow star-thistle</name>
    <dbReference type="NCBI Taxonomy" id="347529"/>
    <lineage>
        <taxon>Eukaryota</taxon>
        <taxon>Viridiplantae</taxon>
        <taxon>Streptophyta</taxon>
        <taxon>Embryophyta</taxon>
        <taxon>Tracheophyta</taxon>
        <taxon>Spermatophyta</taxon>
        <taxon>Magnoliopsida</taxon>
        <taxon>eudicotyledons</taxon>
        <taxon>Gunneridae</taxon>
        <taxon>Pentapetalae</taxon>
        <taxon>asterids</taxon>
        <taxon>campanulids</taxon>
        <taxon>Asterales</taxon>
        <taxon>Asteraceae</taxon>
        <taxon>Carduoideae</taxon>
        <taxon>Cardueae</taxon>
        <taxon>Centaureinae</taxon>
        <taxon>Centaurea</taxon>
    </lineage>
</organism>
<feature type="domain" description="Tf2-1-like SH3-like" evidence="1">
    <location>
        <begin position="302"/>
        <end position="335"/>
    </location>
</feature>
<protein>
    <recommendedName>
        <fullName evidence="1">Tf2-1-like SH3-like domain-containing protein</fullName>
    </recommendedName>
</protein>
<gene>
    <name evidence="2" type="ORF">OSB04_031479</name>
</gene>
<evidence type="ECO:0000259" key="1">
    <source>
        <dbReference type="Pfam" id="PF24626"/>
    </source>
</evidence>
<name>A0AA38W856_9ASTR</name>
<accession>A0AA38W856</accession>
<dbReference type="PANTHER" id="PTHR33265">
    <property type="entry name" value="AVR9/CF-9 RAPIDLY ELICITED PROTEIN-RELATED"/>
    <property type="match status" value="1"/>
</dbReference>
<dbReference type="Proteomes" id="UP001172457">
    <property type="component" value="Chromosome 8"/>
</dbReference>
<dbReference type="EMBL" id="JARYMX010000008">
    <property type="protein sequence ID" value="KAJ9538746.1"/>
    <property type="molecule type" value="Genomic_DNA"/>
</dbReference>
<evidence type="ECO:0000313" key="3">
    <source>
        <dbReference type="Proteomes" id="UP001172457"/>
    </source>
</evidence>
<dbReference type="Pfam" id="PF05553">
    <property type="entry name" value="DUF761"/>
    <property type="match status" value="1"/>
</dbReference>
<dbReference type="Pfam" id="PF24626">
    <property type="entry name" value="SH3_Tf2-1"/>
    <property type="match status" value="1"/>
</dbReference>
<dbReference type="AlphaFoldDB" id="A0AA38W856"/>
<proteinExistence type="predicted"/>
<keyword evidence="3" id="KW-1185">Reference proteome</keyword>
<reference evidence="2" key="1">
    <citation type="submission" date="2023-03" db="EMBL/GenBank/DDBJ databases">
        <title>Chromosome-scale reference genome and RAD-based genetic map of yellow starthistle (Centaurea solstitialis) reveal putative structural variation and QTLs associated with invader traits.</title>
        <authorList>
            <person name="Reatini B."/>
            <person name="Cang F.A."/>
            <person name="Jiang Q."/>
            <person name="Mckibben M.T.W."/>
            <person name="Barker M.S."/>
            <person name="Rieseberg L.H."/>
            <person name="Dlugosch K.M."/>
        </authorList>
    </citation>
    <scope>NUCLEOTIDE SEQUENCE</scope>
    <source>
        <strain evidence="2">CAN-66</strain>
        <tissue evidence="2">Leaf</tissue>
    </source>
</reference>
<comment type="caution">
    <text evidence="2">The sequence shown here is derived from an EMBL/GenBank/DDBJ whole genome shotgun (WGS) entry which is preliminary data.</text>
</comment>
<evidence type="ECO:0000313" key="2">
    <source>
        <dbReference type="EMBL" id="KAJ9538746.1"/>
    </source>
</evidence>